<protein>
    <recommendedName>
        <fullName evidence="4">Secreted protein</fullName>
    </recommendedName>
</protein>
<dbReference type="EMBL" id="CP003540">
    <property type="protein sequence ID" value="AFK17512.2"/>
    <property type="molecule type" value="Genomic_DNA"/>
</dbReference>
<feature type="transmembrane region" description="Helical" evidence="1">
    <location>
        <begin position="215"/>
        <end position="238"/>
    </location>
</feature>
<dbReference type="AlphaFoldDB" id="A0AAU8PMS9"/>
<name>A0AAU8PMS9_CORPS</name>
<keyword evidence="1" id="KW-1133">Transmembrane helix</keyword>
<reference evidence="2 3" key="1">
    <citation type="journal article" date="2013" name="J. Biotechnol.">
        <title>Genome sequence of Corynebacterium pseudotuberculosis biovar equi strain 258 and prediction of antigenic targets to improve biotechnological vaccine production.</title>
        <authorList>
            <person name="Soares S.C."/>
            <person name="Trost E."/>
            <person name="Ramos R.T."/>
            <person name="Carneiro A.R."/>
            <person name="Santos A.R."/>
            <person name="Pinto A.C."/>
            <person name="Barbosa E."/>
            <person name="Aburjaile F."/>
            <person name="Ali A."/>
            <person name="Diniz C.A."/>
            <person name="Hassan S.S."/>
            <person name="Fiaux K."/>
            <person name="Guimaraes L.C."/>
            <person name="Bakhtiar S.M."/>
            <person name="Pereira U."/>
            <person name="Almeida S.S."/>
            <person name="Abreu V.A."/>
            <person name="Rocha F.S."/>
            <person name="Dorella F.A."/>
            <person name="Miyoshi A."/>
            <person name="Silva A."/>
            <person name="Azevedo V."/>
            <person name="Tauch A."/>
        </authorList>
    </citation>
    <scope>NUCLEOTIDE SEQUENCE [LARGE SCALE GENOMIC DNA]</scope>
    <source>
        <strain evidence="2 3">258</strain>
    </source>
</reference>
<evidence type="ECO:0000313" key="2">
    <source>
        <dbReference type="EMBL" id="AFK17512.2"/>
    </source>
</evidence>
<gene>
    <name evidence="2" type="ORF">CP258_09725</name>
</gene>
<keyword evidence="1" id="KW-0472">Membrane</keyword>
<sequence length="251" mass="27748">MLRRISKLNTGSLHSILSRRAAIPRLHHLVIYATIGALSVLVIPDDTTAQPGPEYPLHSNTVTSVNGASDLSTLMEQPTSAEHQSLRKEHQPTWTKIMVAPGKSKTIPIKEYFFDSPVCTAIKDADNTEPIWITQEPSNGLFSEIFRVHVPTTAHLGDTHSILVYRCGTDDPANTFTFEITVSNFDQDVTGITHSRTSAFPSSAEPPRYYDNSDLLWLSLAVIPLILLLCAITFWSLTRTALGRRATKSHA</sequence>
<evidence type="ECO:0000313" key="3">
    <source>
        <dbReference type="Proteomes" id="UP000006465"/>
    </source>
</evidence>
<organism evidence="2 3">
    <name type="scientific">Corynebacterium pseudotuberculosis 258</name>
    <dbReference type="NCBI Taxonomy" id="1168865"/>
    <lineage>
        <taxon>Bacteria</taxon>
        <taxon>Bacillati</taxon>
        <taxon>Actinomycetota</taxon>
        <taxon>Actinomycetes</taxon>
        <taxon>Mycobacteriales</taxon>
        <taxon>Corynebacteriaceae</taxon>
        <taxon>Corynebacterium</taxon>
    </lineage>
</organism>
<accession>A0AAU8PMS9</accession>
<dbReference type="RefSeq" id="WP_014367701.1">
    <property type="nucleotide sequence ID" value="NC_017945.3"/>
</dbReference>
<evidence type="ECO:0008006" key="4">
    <source>
        <dbReference type="Google" id="ProtNLM"/>
    </source>
</evidence>
<keyword evidence="1" id="KW-0812">Transmembrane</keyword>
<dbReference type="Proteomes" id="UP000006465">
    <property type="component" value="Chromosome"/>
</dbReference>
<evidence type="ECO:0000256" key="1">
    <source>
        <dbReference type="SAM" id="Phobius"/>
    </source>
</evidence>
<feature type="transmembrane region" description="Helical" evidence="1">
    <location>
        <begin position="26"/>
        <end position="43"/>
    </location>
</feature>
<dbReference type="KEGG" id="coe:CP258_09725"/>
<proteinExistence type="predicted"/>